<dbReference type="EMBL" id="MSZX01000008">
    <property type="protein sequence ID" value="OPA75662.1"/>
    <property type="molecule type" value="Genomic_DNA"/>
</dbReference>
<dbReference type="SUPFAM" id="SSF64518">
    <property type="entry name" value="Phase 1 flagellin"/>
    <property type="match status" value="1"/>
</dbReference>
<evidence type="ECO:0000313" key="10">
    <source>
        <dbReference type="EMBL" id="OPA75662.1"/>
    </source>
</evidence>
<feature type="domain" description="Flagellar basal-body/hook protein C-terminal" evidence="8">
    <location>
        <begin position="473"/>
        <end position="513"/>
    </location>
</feature>
<evidence type="ECO:0000256" key="4">
    <source>
        <dbReference type="ARBA" id="ARBA00016244"/>
    </source>
</evidence>
<keyword evidence="10" id="KW-0282">Flagellum</keyword>
<dbReference type="GO" id="GO:0005576">
    <property type="term" value="C:extracellular region"/>
    <property type="evidence" value="ECO:0007669"/>
    <property type="project" value="UniProtKB-SubCell"/>
</dbReference>
<sequence>MTSTFHGIETSRRALSTQMALMQTMGHNVANANTDGYSRQRVNVSASRPIEALGFTKSNAAGQLGTGVEYNSITRIRDKFLDDQFRNESKDFGNWSVQSDTLGKLESIINEPSDTGIRTVIDNFWKSWSDLSQNPENVTGRKVVRENAMALADAFNYTSKKLSDLSADLTNNIEVKSNQINSITGTIASLNDEIHRLEGLGDHANDLRDQRDLLTDQLSQIVNITVSDTPEGYTINMGSTNLVTFDTATATTGASLTSAVESGDISSGEVFGTVTARDRYVADYQNQLNTLANTIANGDVQITIPKGSVLPNGTVLNGVTYSGANRTVNADTTVTIKGLNGLQKLGYTLNNPVQTGVDFFTSKDGAPITAANFQLNTIIADDPGRIATSMRTTTAGTTEEVTKGNNTLALLTSQLKDSNFTFGATGSGTVVSNGTIDDFFRSVVGQLGVQTSEANRNATNQKALVDQISSHKLSVSGVSIDEEMSNMIMYQHAYAAASRAMTTFDQVLDKVINSMGVVGR</sequence>
<dbReference type="OrthoDB" id="9802553at2"/>
<dbReference type="RefSeq" id="WP_078500976.1">
    <property type="nucleotide sequence ID" value="NZ_MSZX01000008.1"/>
</dbReference>
<proteinExistence type="inferred from homology"/>
<dbReference type="InterPro" id="IPR002371">
    <property type="entry name" value="FlgK"/>
</dbReference>
<dbReference type="PANTHER" id="PTHR30033">
    <property type="entry name" value="FLAGELLAR HOOK-ASSOCIATED PROTEIN 1"/>
    <property type="match status" value="1"/>
</dbReference>
<evidence type="ECO:0000256" key="7">
    <source>
        <dbReference type="RuleBase" id="RU362065"/>
    </source>
</evidence>
<dbReference type="InterPro" id="IPR053927">
    <property type="entry name" value="FlgK_helical"/>
</dbReference>
<evidence type="ECO:0000259" key="9">
    <source>
        <dbReference type="Pfam" id="PF22638"/>
    </source>
</evidence>
<keyword evidence="11" id="KW-1185">Reference proteome</keyword>
<dbReference type="STRING" id="1324314.BVG16_20230"/>
<evidence type="ECO:0000313" key="11">
    <source>
        <dbReference type="Proteomes" id="UP000190188"/>
    </source>
</evidence>
<evidence type="ECO:0000256" key="2">
    <source>
        <dbReference type="ARBA" id="ARBA00004613"/>
    </source>
</evidence>
<dbReference type="GO" id="GO:0044780">
    <property type="term" value="P:bacterial-type flagellum assembly"/>
    <property type="evidence" value="ECO:0007669"/>
    <property type="project" value="InterPro"/>
</dbReference>
<keyword evidence="10" id="KW-0969">Cilium</keyword>
<evidence type="ECO:0000256" key="6">
    <source>
        <dbReference type="ARBA" id="ARBA00023143"/>
    </source>
</evidence>
<keyword evidence="5 7" id="KW-0964">Secreted</keyword>
<dbReference type="PRINTS" id="PR01005">
    <property type="entry name" value="FLGHOOKAP1"/>
</dbReference>
<dbReference type="NCBIfam" id="TIGR02492">
    <property type="entry name" value="flgK_ends"/>
    <property type="match status" value="1"/>
</dbReference>
<evidence type="ECO:0000256" key="1">
    <source>
        <dbReference type="ARBA" id="ARBA00004365"/>
    </source>
</evidence>
<keyword evidence="10" id="KW-0966">Cell projection</keyword>
<name>A0A1T2X745_9BACL</name>
<dbReference type="Pfam" id="PF06429">
    <property type="entry name" value="Flg_bbr_C"/>
    <property type="match status" value="1"/>
</dbReference>
<keyword evidence="6 7" id="KW-0975">Bacterial flagellum</keyword>
<evidence type="ECO:0000256" key="3">
    <source>
        <dbReference type="ARBA" id="ARBA00009677"/>
    </source>
</evidence>
<evidence type="ECO:0000256" key="5">
    <source>
        <dbReference type="ARBA" id="ARBA00022525"/>
    </source>
</evidence>
<dbReference type="PANTHER" id="PTHR30033:SF1">
    <property type="entry name" value="FLAGELLAR HOOK-ASSOCIATED PROTEIN 1"/>
    <property type="match status" value="1"/>
</dbReference>
<dbReference type="Proteomes" id="UP000190188">
    <property type="component" value="Unassembled WGS sequence"/>
</dbReference>
<dbReference type="Pfam" id="PF22638">
    <property type="entry name" value="FlgK_D1"/>
    <property type="match status" value="1"/>
</dbReference>
<feature type="domain" description="Flagellar hook-associated protein FlgK helical" evidence="9">
    <location>
        <begin position="103"/>
        <end position="297"/>
    </location>
</feature>
<dbReference type="AlphaFoldDB" id="A0A1T2X745"/>
<protein>
    <recommendedName>
        <fullName evidence="4 7">Flagellar hook-associated protein 1</fullName>
        <shortName evidence="7">HAP1</shortName>
    </recommendedName>
</protein>
<comment type="subcellular location">
    <subcellularLocation>
        <location evidence="1 7">Bacterial flagellum</location>
    </subcellularLocation>
    <subcellularLocation>
        <location evidence="2 7">Secreted</location>
    </subcellularLocation>
</comment>
<comment type="caution">
    <text evidence="10">The sequence shown here is derived from an EMBL/GenBank/DDBJ whole genome shotgun (WGS) entry which is preliminary data.</text>
</comment>
<accession>A0A1T2X745</accession>
<organism evidence="10 11">
    <name type="scientific">Paenibacillus selenitireducens</name>
    <dbReference type="NCBI Taxonomy" id="1324314"/>
    <lineage>
        <taxon>Bacteria</taxon>
        <taxon>Bacillati</taxon>
        <taxon>Bacillota</taxon>
        <taxon>Bacilli</taxon>
        <taxon>Bacillales</taxon>
        <taxon>Paenibacillaceae</taxon>
        <taxon>Paenibacillus</taxon>
    </lineage>
</organism>
<dbReference type="GO" id="GO:0009424">
    <property type="term" value="C:bacterial-type flagellum hook"/>
    <property type="evidence" value="ECO:0007669"/>
    <property type="project" value="UniProtKB-UniRule"/>
</dbReference>
<dbReference type="GO" id="GO:0005198">
    <property type="term" value="F:structural molecule activity"/>
    <property type="evidence" value="ECO:0007669"/>
    <property type="project" value="UniProtKB-UniRule"/>
</dbReference>
<gene>
    <name evidence="7" type="primary">flgK</name>
    <name evidence="10" type="ORF">BVG16_20230</name>
</gene>
<evidence type="ECO:0000259" key="8">
    <source>
        <dbReference type="Pfam" id="PF06429"/>
    </source>
</evidence>
<comment type="similarity">
    <text evidence="3 7">Belongs to the flagella basal body rod proteins family.</text>
</comment>
<dbReference type="InterPro" id="IPR010930">
    <property type="entry name" value="Flg_bb/hook_C_dom"/>
</dbReference>
<reference evidence="10 11" key="1">
    <citation type="submission" date="2017-01" db="EMBL/GenBank/DDBJ databases">
        <title>Genome analysis of Paenibacillus selenitrireducens ES3-24.</title>
        <authorList>
            <person name="Xu D."/>
            <person name="Yao R."/>
            <person name="Zheng S."/>
        </authorList>
    </citation>
    <scope>NUCLEOTIDE SEQUENCE [LARGE SCALE GENOMIC DNA]</scope>
    <source>
        <strain evidence="10 11">ES3-24</strain>
    </source>
</reference>